<keyword evidence="1" id="KW-0732">Signal</keyword>
<dbReference type="Pfam" id="PF09832">
    <property type="entry name" value="DUF2059"/>
    <property type="match status" value="1"/>
</dbReference>
<evidence type="ECO:0000313" key="3">
    <source>
        <dbReference type="EMBL" id="MBC3916498.1"/>
    </source>
</evidence>
<feature type="signal peptide" evidence="1">
    <location>
        <begin position="1"/>
        <end position="20"/>
    </location>
</feature>
<dbReference type="Proteomes" id="UP000650424">
    <property type="component" value="Unassembled WGS sequence"/>
</dbReference>
<comment type="caution">
    <text evidence="3">The sequence shown here is derived from an EMBL/GenBank/DDBJ whole genome shotgun (WGS) entry which is preliminary data.</text>
</comment>
<organism evidence="3 4">
    <name type="scientific">Undibacterium hunanense</name>
    <dbReference type="NCBI Taxonomy" id="2762292"/>
    <lineage>
        <taxon>Bacteria</taxon>
        <taxon>Pseudomonadati</taxon>
        <taxon>Pseudomonadota</taxon>
        <taxon>Betaproteobacteria</taxon>
        <taxon>Burkholderiales</taxon>
        <taxon>Oxalobacteraceae</taxon>
        <taxon>Undibacterium</taxon>
    </lineage>
</organism>
<evidence type="ECO:0000259" key="2">
    <source>
        <dbReference type="Pfam" id="PF09832"/>
    </source>
</evidence>
<gene>
    <name evidence="3" type="ORF">H8L32_03280</name>
</gene>
<evidence type="ECO:0000256" key="1">
    <source>
        <dbReference type="SAM" id="SignalP"/>
    </source>
</evidence>
<evidence type="ECO:0000313" key="4">
    <source>
        <dbReference type="Proteomes" id="UP000650424"/>
    </source>
</evidence>
<feature type="chain" id="PRO_5045675029" evidence="1">
    <location>
        <begin position="21"/>
        <end position="168"/>
    </location>
</feature>
<dbReference type="RefSeq" id="WP_186945761.1">
    <property type="nucleotide sequence ID" value="NZ_JACOGF010000002.1"/>
</dbReference>
<protein>
    <submittedName>
        <fullName evidence="3">DUF2059 domain-containing protein</fullName>
    </submittedName>
</protein>
<accession>A0ABR6ZKU9</accession>
<sequence length="168" mass="18862">MKLWSKLLLSALLVCGSAHAEKPTDASLKELLVVTNSQQILKAVEAQVDGLMKNVLEQTTKDRPLNAESQKALDKFRDKVRIIHKEQFGWDKLEPLFIDIYSKSLTQEDVDGIIAFYKSPAGKSYVSKMPAMMQQSMASMQKLMGPMMEKIIQAGKELDEDMGKANKK</sequence>
<feature type="domain" description="DUF2059" evidence="2">
    <location>
        <begin position="91"/>
        <end position="149"/>
    </location>
</feature>
<dbReference type="EMBL" id="JACOGF010000002">
    <property type="protein sequence ID" value="MBC3916498.1"/>
    <property type="molecule type" value="Genomic_DNA"/>
</dbReference>
<dbReference type="InterPro" id="IPR018637">
    <property type="entry name" value="DUF2059"/>
</dbReference>
<name>A0ABR6ZKU9_9BURK</name>
<reference evidence="3 4" key="1">
    <citation type="submission" date="2020-08" db="EMBL/GenBank/DDBJ databases">
        <title>Novel species isolated from subtropical streams in China.</title>
        <authorList>
            <person name="Lu H."/>
        </authorList>
    </citation>
    <scope>NUCLEOTIDE SEQUENCE [LARGE SCALE GENOMIC DNA]</scope>
    <source>
        <strain evidence="3 4">CY18W</strain>
    </source>
</reference>
<proteinExistence type="predicted"/>
<keyword evidence="4" id="KW-1185">Reference proteome</keyword>